<dbReference type="KEGG" id="nbe:Back2_23400"/>
<proteinExistence type="predicted"/>
<organism evidence="1 2">
    <name type="scientific">Nocardioides baekrokdamisoli</name>
    <dbReference type="NCBI Taxonomy" id="1804624"/>
    <lineage>
        <taxon>Bacteria</taxon>
        <taxon>Bacillati</taxon>
        <taxon>Actinomycetota</taxon>
        <taxon>Actinomycetes</taxon>
        <taxon>Propionibacteriales</taxon>
        <taxon>Nocardioidaceae</taxon>
        <taxon>Nocardioides</taxon>
    </lineage>
</organism>
<dbReference type="RefSeq" id="WP_125569417.1">
    <property type="nucleotide sequence ID" value="NZ_AP019307.1"/>
</dbReference>
<dbReference type="EMBL" id="AP019307">
    <property type="protein sequence ID" value="BBH18053.1"/>
    <property type="molecule type" value="Genomic_DNA"/>
</dbReference>
<protein>
    <recommendedName>
        <fullName evidence="3">HAD superfamily Cof-like phosphohydrolase</fullName>
    </recommendedName>
</protein>
<dbReference type="Proteomes" id="UP000271573">
    <property type="component" value="Chromosome"/>
</dbReference>
<evidence type="ECO:0000313" key="2">
    <source>
        <dbReference type="Proteomes" id="UP000271573"/>
    </source>
</evidence>
<dbReference type="OrthoDB" id="9795188at2"/>
<dbReference type="InterPro" id="IPR023292">
    <property type="entry name" value="NTP_PyroPHydrolase-like_dom_sf"/>
</dbReference>
<reference evidence="1 2" key="1">
    <citation type="submission" date="2018-11" db="EMBL/GenBank/DDBJ databases">
        <title>Complete genome sequence of Nocardioides baekrokdamisoli strain KCTC 39748.</title>
        <authorList>
            <person name="Kang S.W."/>
            <person name="Lee K.C."/>
            <person name="Kim K.K."/>
            <person name="Kim J.S."/>
            <person name="Kim D.S."/>
            <person name="Ko S.H."/>
            <person name="Yang S.H."/>
            <person name="Shin Y.K."/>
            <person name="Lee J.S."/>
        </authorList>
    </citation>
    <scope>NUCLEOTIDE SEQUENCE [LARGE SCALE GENOMIC DNA]</scope>
    <source>
        <strain evidence="1 2">KCTC 39748</strain>
    </source>
</reference>
<gene>
    <name evidence="1" type="ORF">Back2_23400</name>
</gene>
<dbReference type="Pfam" id="PF01503">
    <property type="entry name" value="PRA-PH"/>
    <property type="match status" value="1"/>
</dbReference>
<evidence type="ECO:0000313" key="1">
    <source>
        <dbReference type="EMBL" id="BBH18053.1"/>
    </source>
</evidence>
<dbReference type="Gene3D" id="1.10.3420.10">
    <property type="entry name" value="putative ntp pyrophosphohydrolase like domain"/>
    <property type="match status" value="1"/>
</dbReference>
<name>A0A3G9J0B1_9ACTN</name>
<dbReference type="SUPFAM" id="SSF101386">
    <property type="entry name" value="all-alpha NTP pyrophosphatases"/>
    <property type="match status" value="1"/>
</dbReference>
<accession>A0A3G9J0B1</accession>
<keyword evidence="2" id="KW-1185">Reference proteome</keyword>
<evidence type="ECO:0008006" key="3">
    <source>
        <dbReference type="Google" id="ProtNLM"/>
    </source>
</evidence>
<sequence>MRNSEKVRAFHDGIGAIHPDTPTIPSDEALALREALIDEEYAEVKAAIAALRTHSEPTAEDLTDLASELVDLLYVTYGALSAMGVPTEQIFGAIHDANMLKLTGPKREDGKQLKPEGWQPADVRGIITGAVKS</sequence>
<dbReference type="AlphaFoldDB" id="A0A3G9J0B1"/>
<dbReference type="InterPro" id="IPR021130">
    <property type="entry name" value="PRib-ATP_PPHydrolase-like"/>
</dbReference>